<evidence type="ECO:0000313" key="1">
    <source>
        <dbReference type="EMBL" id="EKC57619.1"/>
    </source>
</evidence>
<comment type="caution">
    <text evidence="1">The sequence shown here is derived from an EMBL/GenBank/DDBJ whole genome shotgun (WGS) entry which is preliminary data.</text>
</comment>
<name>K1SQI1_9ZZZZ</name>
<dbReference type="AlphaFoldDB" id="K1SQI1"/>
<proteinExistence type="predicted"/>
<feature type="non-terminal residue" evidence="1">
    <location>
        <position position="52"/>
    </location>
</feature>
<dbReference type="Pfam" id="PF13177">
    <property type="entry name" value="DNA_pol3_delta2"/>
    <property type="match status" value="1"/>
</dbReference>
<sequence>MNLSAQNAFLKLLEEPPQSAAFILAAASPELLLPTVRSRCALLRDPTEQLQE</sequence>
<dbReference type="Gene3D" id="3.40.50.300">
    <property type="entry name" value="P-loop containing nucleotide triphosphate hydrolases"/>
    <property type="match status" value="1"/>
</dbReference>
<dbReference type="SUPFAM" id="SSF52540">
    <property type="entry name" value="P-loop containing nucleoside triphosphate hydrolases"/>
    <property type="match status" value="1"/>
</dbReference>
<organism evidence="1">
    <name type="scientific">human gut metagenome</name>
    <dbReference type="NCBI Taxonomy" id="408170"/>
    <lineage>
        <taxon>unclassified sequences</taxon>
        <taxon>metagenomes</taxon>
        <taxon>organismal metagenomes</taxon>
    </lineage>
</organism>
<gene>
    <name evidence="1" type="ORF">OBE_10434</name>
</gene>
<protein>
    <submittedName>
        <fullName evidence="1">DNA polymerase III subunit delta</fullName>
    </submittedName>
</protein>
<reference evidence="1" key="1">
    <citation type="journal article" date="2013" name="Environ. Microbiol.">
        <title>Microbiota from the distal guts of lean and obese adolescents exhibit partial functional redundancy besides clear differences in community structure.</title>
        <authorList>
            <person name="Ferrer M."/>
            <person name="Ruiz A."/>
            <person name="Lanza F."/>
            <person name="Haange S.B."/>
            <person name="Oberbach A."/>
            <person name="Till H."/>
            <person name="Bargiela R."/>
            <person name="Campoy C."/>
            <person name="Segura M.T."/>
            <person name="Richter M."/>
            <person name="von Bergen M."/>
            <person name="Seifert J."/>
            <person name="Suarez A."/>
        </authorList>
    </citation>
    <scope>NUCLEOTIDE SEQUENCE</scope>
</reference>
<dbReference type="EMBL" id="AJWZ01007186">
    <property type="protein sequence ID" value="EKC57619.1"/>
    <property type="molecule type" value="Genomic_DNA"/>
</dbReference>
<dbReference type="InterPro" id="IPR027417">
    <property type="entry name" value="P-loop_NTPase"/>
</dbReference>
<accession>K1SQI1</accession>